<organism evidence="6 7">
    <name type="scientific">Iamia majanohamensis</name>
    <dbReference type="NCBI Taxonomy" id="467976"/>
    <lineage>
        <taxon>Bacteria</taxon>
        <taxon>Bacillati</taxon>
        <taxon>Actinomycetota</taxon>
        <taxon>Acidimicrobiia</taxon>
        <taxon>Acidimicrobiales</taxon>
        <taxon>Iamiaceae</taxon>
        <taxon>Iamia</taxon>
    </lineage>
</organism>
<dbReference type="GO" id="GO:0000976">
    <property type="term" value="F:transcription cis-regulatory region binding"/>
    <property type="evidence" value="ECO:0007669"/>
    <property type="project" value="TreeGrafter"/>
</dbReference>
<evidence type="ECO:0000256" key="3">
    <source>
        <dbReference type="ARBA" id="ARBA00023163"/>
    </source>
</evidence>
<dbReference type="Pfam" id="PF00440">
    <property type="entry name" value="TetR_N"/>
    <property type="match status" value="1"/>
</dbReference>
<gene>
    <name evidence="6" type="ORF">PO878_21125</name>
</gene>
<proteinExistence type="predicted"/>
<reference evidence="6" key="1">
    <citation type="submission" date="2023-01" db="EMBL/GenBank/DDBJ databases">
        <title>The diversity of Class Acidimicrobiia in South China Sea sediment environments and the proposal of Iamia marina sp. nov., a novel species of the genus Iamia.</title>
        <authorList>
            <person name="He Y."/>
            <person name="Tian X."/>
        </authorList>
    </citation>
    <scope>NUCLEOTIDE SEQUENCE</scope>
    <source>
        <strain evidence="6">DSM 19957</strain>
    </source>
</reference>
<dbReference type="SUPFAM" id="SSF46689">
    <property type="entry name" value="Homeodomain-like"/>
    <property type="match status" value="1"/>
</dbReference>
<evidence type="ECO:0000259" key="5">
    <source>
        <dbReference type="PROSITE" id="PS50977"/>
    </source>
</evidence>
<feature type="domain" description="HTH tetR-type" evidence="5">
    <location>
        <begin position="6"/>
        <end position="67"/>
    </location>
</feature>
<keyword evidence="2 4" id="KW-0238">DNA-binding</keyword>
<dbReference type="AlphaFoldDB" id="A0AAF0BVG3"/>
<dbReference type="Gene3D" id="1.10.357.10">
    <property type="entry name" value="Tetracycline Repressor, domain 2"/>
    <property type="match status" value="1"/>
</dbReference>
<evidence type="ECO:0000313" key="7">
    <source>
        <dbReference type="Proteomes" id="UP001216390"/>
    </source>
</evidence>
<dbReference type="InterPro" id="IPR001647">
    <property type="entry name" value="HTH_TetR"/>
</dbReference>
<name>A0AAF0BVG3_9ACTN</name>
<dbReference type="PANTHER" id="PTHR30055">
    <property type="entry name" value="HTH-TYPE TRANSCRIPTIONAL REGULATOR RUTR"/>
    <property type="match status" value="1"/>
</dbReference>
<evidence type="ECO:0000256" key="1">
    <source>
        <dbReference type="ARBA" id="ARBA00023015"/>
    </source>
</evidence>
<dbReference type="PROSITE" id="PS50977">
    <property type="entry name" value="HTH_TETR_2"/>
    <property type="match status" value="1"/>
</dbReference>
<dbReference type="EMBL" id="CP116942">
    <property type="protein sequence ID" value="WCO66998.1"/>
    <property type="molecule type" value="Genomic_DNA"/>
</dbReference>
<keyword evidence="7" id="KW-1185">Reference proteome</keyword>
<accession>A0AAF0BVG3</accession>
<dbReference type="Pfam" id="PF17939">
    <property type="entry name" value="TetR_C_30"/>
    <property type="match status" value="1"/>
</dbReference>
<dbReference type="Proteomes" id="UP001216390">
    <property type="component" value="Chromosome"/>
</dbReference>
<keyword evidence="3" id="KW-0804">Transcription</keyword>
<evidence type="ECO:0000256" key="4">
    <source>
        <dbReference type="PROSITE-ProRule" id="PRU00335"/>
    </source>
</evidence>
<dbReference type="RefSeq" id="WP_272736520.1">
    <property type="nucleotide sequence ID" value="NZ_CP116942.1"/>
</dbReference>
<dbReference type="InterPro" id="IPR009057">
    <property type="entry name" value="Homeodomain-like_sf"/>
</dbReference>
<feature type="DNA-binding region" description="H-T-H motif" evidence="4">
    <location>
        <begin position="30"/>
        <end position="49"/>
    </location>
</feature>
<sequence length="217" mass="23517">MPPSATETRRKLLDAATRAFADRGVAEASLIDITRQAGQRNRAALRYHFGSRDGVLCAVLERHVELLHRREGELLAIARAAPDDAVAPVVEAVVRPAVELAATGWRGRCALVILAQLVEEDQEALDPRVRDVLARTGGYEVYALLAERMAPVGDAVRAERFALVTSFILRAVADRARAEERPAPGRPQLPLDAFTDELVTLVTAMVSAPSDLTVPTP</sequence>
<keyword evidence="1" id="KW-0805">Transcription regulation</keyword>
<dbReference type="PANTHER" id="PTHR30055:SF234">
    <property type="entry name" value="HTH-TYPE TRANSCRIPTIONAL REGULATOR BETI"/>
    <property type="match status" value="1"/>
</dbReference>
<evidence type="ECO:0000256" key="2">
    <source>
        <dbReference type="ARBA" id="ARBA00023125"/>
    </source>
</evidence>
<dbReference type="KEGG" id="ima:PO878_21125"/>
<protein>
    <submittedName>
        <fullName evidence="6">TetR family transcriptional regulator</fullName>
    </submittedName>
</protein>
<dbReference type="InterPro" id="IPR050109">
    <property type="entry name" value="HTH-type_TetR-like_transc_reg"/>
</dbReference>
<dbReference type="GO" id="GO:0003700">
    <property type="term" value="F:DNA-binding transcription factor activity"/>
    <property type="evidence" value="ECO:0007669"/>
    <property type="project" value="TreeGrafter"/>
</dbReference>
<evidence type="ECO:0000313" key="6">
    <source>
        <dbReference type="EMBL" id="WCO66998.1"/>
    </source>
</evidence>
<dbReference type="InterPro" id="IPR041586">
    <property type="entry name" value="PsrA_TetR_C"/>
</dbReference>